<evidence type="ECO:0000256" key="6">
    <source>
        <dbReference type="ARBA" id="ARBA00034908"/>
    </source>
</evidence>
<dbReference type="GO" id="GO:0004177">
    <property type="term" value="F:aminopeptidase activity"/>
    <property type="evidence" value="ECO:0007669"/>
    <property type="project" value="UniProtKB-KW"/>
</dbReference>
<keyword evidence="1" id="KW-0031">Aminopeptidase</keyword>
<evidence type="ECO:0000256" key="3">
    <source>
        <dbReference type="ARBA" id="ARBA00022801"/>
    </source>
</evidence>
<evidence type="ECO:0000256" key="1">
    <source>
        <dbReference type="ARBA" id="ARBA00022438"/>
    </source>
</evidence>
<dbReference type="GO" id="GO:0006508">
    <property type="term" value="P:proteolysis"/>
    <property type="evidence" value="ECO:0007669"/>
    <property type="project" value="UniProtKB-KW"/>
</dbReference>
<sequence length="351" mass="38919">MRTCHSLKACRRIVNKCSLIDVLGVEELAILRGMKYDGGFKLIQQIHCCSMQNITEMKNDTPSFVSPPLPPPPPPLPPLLSKLNSKQASIVVASASSTFEHSNNSHFIEISRNIHHLFEDIHTNIVSFLKPLVPVSQEGPCCGIVALSMASQFFNKNVNADKILAAAKNSKFTNKGEMFSAYNMATLSTTLLDCEAFVVSDLFRHKSDILINLANGWPVLIPYDADKNHEPCLNNGRNAHWAVLCGLCFSVSEDAYSLLDGYSATDEIPYLYNLSCSLLTEKLLNFATKVCVSAYQGKSKRLALWDFDSLLLSNNNLYEATIKYSIEDMVIPSTGLSELNDKAIVLKQKNY</sequence>
<protein>
    <recommendedName>
        <fullName evidence="5">Actin maturation protease</fullName>
    </recommendedName>
    <alternativeName>
        <fullName evidence="6">Actin aminopeptidase ACTMAP</fullName>
    </alternativeName>
</protein>
<dbReference type="InterPro" id="IPR040043">
    <property type="entry name" value="ACTMAP"/>
</dbReference>
<dbReference type="PANTHER" id="PTHR28631:SF1">
    <property type="entry name" value="ACTIN MATURATION PROTEASE"/>
    <property type="match status" value="1"/>
</dbReference>
<evidence type="ECO:0000256" key="7">
    <source>
        <dbReference type="ARBA" id="ARBA00049041"/>
    </source>
</evidence>
<keyword evidence="9" id="KW-1185">Reference proteome</keyword>
<comment type="similarity">
    <text evidence="4">Belongs to the ACTMAP family.</text>
</comment>
<gene>
    <name evidence="8" type="primary">CS054</name>
    <name evidence="8" type="ORF">AVEN_259619_1</name>
</gene>
<comment type="catalytic activity">
    <reaction evidence="7">
        <text>N-terminal N(alpha)-acetyl-L-cysteinyl-L-aspartyl-[protein] + H2O = N-terminal L-aspartyl-[protein] + N-acetyl-L-cysteine</text>
        <dbReference type="Rhea" id="RHEA:74579"/>
        <dbReference type="Rhea" id="RHEA-COMP:12669"/>
        <dbReference type="Rhea" id="RHEA-COMP:18395"/>
        <dbReference type="ChEBI" id="CHEBI:15377"/>
        <dbReference type="ChEBI" id="CHEBI:64720"/>
        <dbReference type="ChEBI" id="CHEBI:78236"/>
        <dbReference type="ChEBI" id="CHEBI:193599"/>
    </reaction>
    <physiologicalReaction direction="left-to-right" evidence="7">
        <dbReference type="Rhea" id="RHEA:74580"/>
    </physiologicalReaction>
</comment>
<accession>A0A4Y2MYS9</accession>
<evidence type="ECO:0000256" key="5">
    <source>
        <dbReference type="ARBA" id="ARBA00034848"/>
    </source>
</evidence>
<dbReference type="PANTHER" id="PTHR28631">
    <property type="entry name" value="UPF0692 PROTEIN C19ORF54"/>
    <property type="match status" value="1"/>
</dbReference>
<evidence type="ECO:0000256" key="2">
    <source>
        <dbReference type="ARBA" id="ARBA00022670"/>
    </source>
</evidence>
<dbReference type="OrthoDB" id="198816at2759"/>
<keyword evidence="2" id="KW-0645">Protease</keyword>
<reference evidence="8 9" key="1">
    <citation type="journal article" date="2019" name="Sci. Rep.">
        <title>Orb-weaving spider Araneus ventricosus genome elucidates the spidroin gene catalogue.</title>
        <authorList>
            <person name="Kono N."/>
            <person name="Nakamura H."/>
            <person name="Ohtoshi R."/>
            <person name="Moran D.A.P."/>
            <person name="Shinohara A."/>
            <person name="Yoshida Y."/>
            <person name="Fujiwara M."/>
            <person name="Mori M."/>
            <person name="Tomita M."/>
            <person name="Arakawa K."/>
        </authorList>
    </citation>
    <scope>NUCLEOTIDE SEQUENCE [LARGE SCALE GENOMIC DNA]</scope>
</reference>
<proteinExistence type="inferred from homology"/>
<organism evidence="8 9">
    <name type="scientific">Araneus ventricosus</name>
    <name type="common">Orbweaver spider</name>
    <name type="synonym">Epeira ventricosa</name>
    <dbReference type="NCBI Taxonomy" id="182803"/>
    <lineage>
        <taxon>Eukaryota</taxon>
        <taxon>Metazoa</taxon>
        <taxon>Ecdysozoa</taxon>
        <taxon>Arthropoda</taxon>
        <taxon>Chelicerata</taxon>
        <taxon>Arachnida</taxon>
        <taxon>Araneae</taxon>
        <taxon>Araneomorphae</taxon>
        <taxon>Entelegynae</taxon>
        <taxon>Araneoidea</taxon>
        <taxon>Araneidae</taxon>
        <taxon>Araneus</taxon>
    </lineage>
</organism>
<dbReference type="EMBL" id="BGPR01008220">
    <property type="protein sequence ID" value="GBN32311.1"/>
    <property type="molecule type" value="Genomic_DNA"/>
</dbReference>
<comment type="caution">
    <text evidence="8">The sequence shown here is derived from an EMBL/GenBank/DDBJ whole genome shotgun (WGS) entry which is preliminary data.</text>
</comment>
<keyword evidence="3" id="KW-0378">Hydrolase</keyword>
<dbReference type="Proteomes" id="UP000499080">
    <property type="component" value="Unassembled WGS sequence"/>
</dbReference>
<evidence type="ECO:0000313" key="9">
    <source>
        <dbReference type="Proteomes" id="UP000499080"/>
    </source>
</evidence>
<evidence type="ECO:0000256" key="4">
    <source>
        <dbReference type="ARBA" id="ARBA00034725"/>
    </source>
</evidence>
<dbReference type="AlphaFoldDB" id="A0A4Y2MYS9"/>
<name>A0A4Y2MYS9_ARAVE</name>
<dbReference type="Pfam" id="PF21646">
    <property type="entry name" value="ACTMAP-like_C"/>
    <property type="match status" value="1"/>
</dbReference>
<evidence type="ECO:0000313" key="8">
    <source>
        <dbReference type="EMBL" id="GBN32311.1"/>
    </source>
</evidence>